<keyword evidence="1" id="KW-0812">Transmembrane</keyword>
<dbReference type="EMBL" id="VOSL01000054">
    <property type="protein sequence ID" value="TXD34561.1"/>
    <property type="molecule type" value="Genomic_DNA"/>
</dbReference>
<dbReference type="RefSeq" id="WP_146974941.1">
    <property type="nucleotide sequence ID" value="NZ_VOSL01000054.1"/>
</dbReference>
<protein>
    <submittedName>
        <fullName evidence="2">Uncharacterized protein</fullName>
    </submittedName>
</protein>
<dbReference type="AlphaFoldDB" id="A0A5C6X959"/>
<feature type="transmembrane region" description="Helical" evidence="1">
    <location>
        <begin position="194"/>
        <end position="218"/>
    </location>
</feature>
<name>A0A5C6X959_9DELT</name>
<sequence>MVERSRSEDQGQQEASGQRGSVWRTMLLAFLALTLWGQWLGAGLVAEVLSADGSGLRVIAMLTPLFFGALAVVRANPALRLMVFPVSFLPAMALLTEREWAAMAEPMTLLASAATFLSYLVVAAIGDDLNETPGQKPTEVHTTDSLASRYRVFVRTRSAVVLGVLAVLVWMLFVDPQISRTLVERAGDRATLHLTFMTVLMLFAWVVMAYMAAVLPALNWEYERRQPVLSRGQLRLLESPGALKRRVVGWVAAAAMVIALGMQMIVRLP</sequence>
<reference evidence="2 3" key="1">
    <citation type="submission" date="2019-08" db="EMBL/GenBank/DDBJ databases">
        <title>Bradymonadales sp. TMQ2.</title>
        <authorList>
            <person name="Liang Q."/>
        </authorList>
    </citation>
    <scope>NUCLEOTIDE SEQUENCE [LARGE SCALE GENOMIC DNA]</scope>
    <source>
        <strain evidence="2 3">TMQ2</strain>
    </source>
</reference>
<organism evidence="2 3">
    <name type="scientific">Lujinxingia vulgaris</name>
    <dbReference type="NCBI Taxonomy" id="2600176"/>
    <lineage>
        <taxon>Bacteria</taxon>
        <taxon>Deltaproteobacteria</taxon>
        <taxon>Bradymonadales</taxon>
        <taxon>Lujinxingiaceae</taxon>
        <taxon>Lujinxingia</taxon>
    </lineage>
</organism>
<evidence type="ECO:0000256" key="1">
    <source>
        <dbReference type="SAM" id="Phobius"/>
    </source>
</evidence>
<gene>
    <name evidence="2" type="ORF">FRC96_13155</name>
</gene>
<dbReference type="Proteomes" id="UP000321046">
    <property type="component" value="Unassembled WGS sequence"/>
</dbReference>
<feature type="transmembrane region" description="Helical" evidence="1">
    <location>
        <begin position="158"/>
        <end position="174"/>
    </location>
</feature>
<feature type="transmembrane region" description="Helical" evidence="1">
    <location>
        <begin position="54"/>
        <end position="73"/>
    </location>
</feature>
<feature type="transmembrane region" description="Helical" evidence="1">
    <location>
        <begin position="247"/>
        <end position="266"/>
    </location>
</feature>
<comment type="caution">
    <text evidence="2">The sequence shown here is derived from an EMBL/GenBank/DDBJ whole genome shotgun (WGS) entry which is preliminary data.</text>
</comment>
<keyword evidence="1" id="KW-1133">Transmembrane helix</keyword>
<keyword evidence="1" id="KW-0472">Membrane</keyword>
<dbReference type="OrthoDB" id="5502850at2"/>
<evidence type="ECO:0000313" key="3">
    <source>
        <dbReference type="Proteomes" id="UP000321046"/>
    </source>
</evidence>
<feature type="transmembrane region" description="Helical" evidence="1">
    <location>
        <begin position="21"/>
        <end position="42"/>
    </location>
</feature>
<proteinExistence type="predicted"/>
<evidence type="ECO:0000313" key="2">
    <source>
        <dbReference type="EMBL" id="TXD34561.1"/>
    </source>
</evidence>
<accession>A0A5C6X959</accession>